<dbReference type="Gene3D" id="3.10.20.90">
    <property type="entry name" value="Phosphatidylinositol 3-kinase Catalytic Subunit, Chain A, domain 1"/>
    <property type="match status" value="1"/>
</dbReference>
<dbReference type="CDD" id="cd17039">
    <property type="entry name" value="Ubl_ubiquitin_like"/>
    <property type="match status" value="1"/>
</dbReference>
<dbReference type="WBParaSite" id="Pan_g16495.t1">
    <property type="protein sequence ID" value="Pan_g16495.t1"/>
    <property type="gene ID" value="Pan_g16495"/>
</dbReference>
<reference evidence="3" key="2">
    <citation type="submission" date="2020-10" db="UniProtKB">
        <authorList>
            <consortium name="WormBaseParasite"/>
        </authorList>
    </citation>
    <scope>IDENTIFICATION</scope>
</reference>
<dbReference type="PROSITE" id="PS50053">
    <property type="entry name" value="UBIQUITIN_2"/>
    <property type="match status" value="1"/>
</dbReference>
<accession>A0A7E4V4Q2</accession>
<feature type="domain" description="Ubiquitin-like" evidence="1">
    <location>
        <begin position="4"/>
        <end position="52"/>
    </location>
</feature>
<reference evidence="2" key="1">
    <citation type="journal article" date="2013" name="Genetics">
        <title>The draft genome and transcriptome of Panagrellus redivivus are shaped by the harsh demands of a free-living lifestyle.</title>
        <authorList>
            <person name="Srinivasan J."/>
            <person name="Dillman A.R."/>
            <person name="Macchietto M.G."/>
            <person name="Heikkinen L."/>
            <person name="Lakso M."/>
            <person name="Fracchia K.M."/>
            <person name="Antoshechkin I."/>
            <person name="Mortazavi A."/>
            <person name="Wong G."/>
            <person name="Sternberg P.W."/>
        </authorList>
    </citation>
    <scope>NUCLEOTIDE SEQUENCE [LARGE SCALE GENOMIC DNA]</scope>
    <source>
        <strain evidence="2">MT8872</strain>
    </source>
</reference>
<organism evidence="2 3">
    <name type="scientific">Panagrellus redivivus</name>
    <name type="common">Microworm</name>
    <dbReference type="NCBI Taxonomy" id="6233"/>
    <lineage>
        <taxon>Eukaryota</taxon>
        <taxon>Metazoa</taxon>
        <taxon>Ecdysozoa</taxon>
        <taxon>Nematoda</taxon>
        <taxon>Chromadorea</taxon>
        <taxon>Rhabditida</taxon>
        <taxon>Tylenchina</taxon>
        <taxon>Panagrolaimomorpha</taxon>
        <taxon>Panagrolaimoidea</taxon>
        <taxon>Panagrolaimidae</taxon>
        <taxon>Panagrellus</taxon>
    </lineage>
</organism>
<dbReference type="Proteomes" id="UP000492821">
    <property type="component" value="Unassembled WGS sequence"/>
</dbReference>
<protein>
    <submittedName>
        <fullName evidence="3">Ubiquitin-like domain-containing protein</fullName>
    </submittedName>
</protein>
<dbReference type="Pfam" id="PF00240">
    <property type="entry name" value="ubiquitin"/>
    <property type="match status" value="1"/>
</dbReference>
<evidence type="ECO:0000313" key="3">
    <source>
        <dbReference type="WBParaSite" id="Pan_g16495.t1"/>
    </source>
</evidence>
<name>A0A7E4V4Q2_PANRE</name>
<sequence length="76" mass="8796">MNGIILHVSSDLGAFMMSLIPEDTIDTIKQTVEWAQEIPPEYQVLYHHGKLLIPFNYNYSNFKNEDSVKVVDIRDL</sequence>
<proteinExistence type="predicted"/>
<dbReference type="InterPro" id="IPR029071">
    <property type="entry name" value="Ubiquitin-like_domsf"/>
</dbReference>
<dbReference type="SUPFAM" id="SSF54236">
    <property type="entry name" value="Ubiquitin-like"/>
    <property type="match status" value="1"/>
</dbReference>
<keyword evidence="2" id="KW-1185">Reference proteome</keyword>
<evidence type="ECO:0000313" key="2">
    <source>
        <dbReference type="Proteomes" id="UP000492821"/>
    </source>
</evidence>
<dbReference type="InterPro" id="IPR000626">
    <property type="entry name" value="Ubiquitin-like_dom"/>
</dbReference>
<evidence type="ECO:0000259" key="1">
    <source>
        <dbReference type="PROSITE" id="PS50053"/>
    </source>
</evidence>
<dbReference type="AlphaFoldDB" id="A0A7E4V4Q2"/>